<proteinExistence type="predicted"/>
<dbReference type="InterPro" id="IPR017956">
    <property type="entry name" value="AT_hook_DNA-bd_motif"/>
</dbReference>
<dbReference type="InterPro" id="IPR003618">
    <property type="entry name" value="TFIIS_cen_dom"/>
</dbReference>
<feature type="compositionally biased region" description="Basic and acidic residues" evidence="1">
    <location>
        <begin position="249"/>
        <end position="261"/>
    </location>
</feature>
<feature type="compositionally biased region" description="Low complexity" evidence="1">
    <location>
        <begin position="607"/>
        <end position="619"/>
    </location>
</feature>
<comment type="caution">
    <text evidence="4">The sequence shown here is derived from an EMBL/GenBank/DDBJ whole genome shotgun (WGS) entry which is preliminary data.</text>
</comment>
<dbReference type="SMART" id="SM00293">
    <property type="entry name" value="PWWP"/>
    <property type="match status" value="1"/>
</dbReference>
<feature type="region of interest" description="Disordered" evidence="1">
    <location>
        <begin position="1"/>
        <end position="132"/>
    </location>
</feature>
<feature type="compositionally biased region" description="Basic and acidic residues" evidence="1">
    <location>
        <begin position="359"/>
        <end position="373"/>
    </location>
</feature>
<reference evidence="4" key="1">
    <citation type="submission" date="2022-11" db="EMBL/GenBank/DDBJ databases">
        <authorList>
            <person name="Morgan W.R."/>
            <person name="Tartar A."/>
        </authorList>
    </citation>
    <scope>NUCLEOTIDE SEQUENCE</scope>
    <source>
        <strain evidence="4">ARSEF 373</strain>
    </source>
</reference>
<dbReference type="Gene3D" id="1.10.472.30">
    <property type="entry name" value="Transcription elongation factor S-II, central domain"/>
    <property type="match status" value="1"/>
</dbReference>
<evidence type="ECO:0008006" key="6">
    <source>
        <dbReference type="Google" id="ProtNLM"/>
    </source>
</evidence>
<feature type="compositionally biased region" description="Polar residues" evidence="1">
    <location>
        <begin position="641"/>
        <end position="659"/>
    </location>
</feature>
<dbReference type="Pfam" id="PF00855">
    <property type="entry name" value="PWWP"/>
    <property type="match status" value="1"/>
</dbReference>
<reference evidence="4" key="2">
    <citation type="journal article" date="2023" name="Microbiol Resour">
        <title>Decontamination and Annotation of the Draft Genome Sequence of the Oomycete Lagenidium giganteum ARSEF 373.</title>
        <authorList>
            <person name="Morgan W.R."/>
            <person name="Tartar A."/>
        </authorList>
    </citation>
    <scope>NUCLEOTIDE SEQUENCE</scope>
    <source>
        <strain evidence="4">ARSEF 373</strain>
    </source>
</reference>
<dbReference type="EMBL" id="DAKRPA010000111">
    <property type="protein sequence ID" value="DAZ98252.1"/>
    <property type="molecule type" value="Genomic_DNA"/>
</dbReference>
<evidence type="ECO:0000259" key="3">
    <source>
        <dbReference type="PROSITE" id="PS51321"/>
    </source>
</evidence>
<dbReference type="GO" id="GO:0003677">
    <property type="term" value="F:DNA binding"/>
    <property type="evidence" value="ECO:0007669"/>
    <property type="project" value="InterPro"/>
</dbReference>
<feature type="region of interest" description="Disordered" evidence="1">
    <location>
        <begin position="249"/>
        <end position="398"/>
    </location>
</feature>
<name>A0AAV2YU97_9STRA</name>
<feature type="compositionally biased region" description="Basic residues" evidence="1">
    <location>
        <begin position="292"/>
        <end position="302"/>
    </location>
</feature>
<feature type="compositionally biased region" description="Low complexity" evidence="1">
    <location>
        <begin position="1"/>
        <end position="24"/>
    </location>
</feature>
<feature type="compositionally biased region" description="Acidic residues" evidence="1">
    <location>
        <begin position="312"/>
        <end position="321"/>
    </location>
</feature>
<organism evidence="4 5">
    <name type="scientific">Lagenidium giganteum</name>
    <dbReference type="NCBI Taxonomy" id="4803"/>
    <lineage>
        <taxon>Eukaryota</taxon>
        <taxon>Sar</taxon>
        <taxon>Stramenopiles</taxon>
        <taxon>Oomycota</taxon>
        <taxon>Peronosporomycetes</taxon>
        <taxon>Pythiales</taxon>
        <taxon>Pythiaceae</taxon>
    </lineage>
</organism>
<dbReference type="Proteomes" id="UP001146120">
    <property type="component" value="Unassembled WGS sequence"/>
</dbReference>
<feature type="compositionally biased region" description="Basic and acidic residues" evidence="1">
    <location>
        <begin position="620"/>
        <end position="640"/>
    </location>
</feature>
<evidence type="ECO:0000259" key="2">
    <source>
        <dbReference type="PROSITE" id="PS50812"/>
    </source>
</evidence>
<keyword evidence="5" id="KW-1185">Reference proteome</keyword>
<dbReference type="Gene3D" id="2.30.30.140">
    <property type="match status" value="1"/>
</dbReference>
<dbReference type="PROSITE" id="PS50812">
    <property type="entry name" value="PWWP"/>
    <property type="match status" value="1"/>
</dbReference>
<dbReference type="CDD" id="cd05162">
    <property type="entry name" value="PWWP"/>
    <property type="match status" value="1"/>
</dbReference>
<dbReference type="InterPro" id="IPR036575">
    <property type="entry name" value="TFIIS_cen_dom_sf"/>
</dbReference>
<dbReference type="AlphaFoldDB" id="A0AAV2YU97"/>
<feature type="domain" description="PWWP" evidence="2">
    <location>
        <begin position="156"/>
        <end position="220"/>
    </location>
</feature>
<dbReference type="PROSITE" id="PS51321">
    <property type="entry name" value="TFIIS_CENTRAL"/>
    <property type="match status" value="1"/>
</dbReference>
<protein>
    <recommendedName>
        <fullName evidence="6">PWWP domain-containing protein</fullName>
    </recommendedName>
</protein>
<sequence>MSQEAAEALAQAPADATGAADAPQTDPPQTVPVSDKGESAAAETTPTTAVKDGSTPVPTLSLGTPMRKAAKKAMESVASASRKRKSPGKDQAEEAESEPEKKPKRRGRPPKNPAEKRRPGRPPKAVVEKKREELDSADIELAKQVEALSDDIKEKFGNIVWAKMVGFPYWPGVVADPRKLPPKVREQAGKFVDSKLCVYFYMTNNFAWILYKNVESWDDNKFDYRAGHPAKDAKAPKRRTTLMKAIAEADKEIHMAPDDRVGGLLSGEASDDDEEEEPKKSKAKEKEEKPVKEKKKPGRKPKPKPEPAPKEEVEEEPAEEESAGKPSDEAEEDEEADAPAMSKEEIKAKVASKKTPSKKKGDDDAGKSKDGAAKKVKGKPGPKPKAQKEAGEVDTKRKKEIELVVPRKSVKATDIRTITDEAAKKALSKESKVKKDLAEYKVGNLSIFAAKLARLHANESSKNNDEVIRMLNLLFEEKVIYRSDVEQSGLAAIIAALRKSTNPTVAKTASALRKYLMKILHAAATGEKREGAEAEEAQPSKKQKTDEKANSGKGVESASTGKDDTTKQQNDSKSSKAEGSASEKDVKATEDATKQNQDKEKKKTKPEQNGVKPSSPPSKSDSEKTAEGPAKEKGASDDASNKATTPQSDNKPEAQNSNPAEKEKAVKKDAAKDEPTQTTGAAPAKVAPSKSEDKKSKGSEAPTKATSSEPTVDKNRQVFIGLLSKVLDPKGTEPSKVAEDIEKLVFERFNESNEEYKTQARMITFGLKDNEYLLQRVVNGTLHGLELAWANDEFFKTTS</sequence>
<dbReference type="SUPFAM" id="SSF63748">
    <property type="entry name" value="Tudor/PWWP/MBT"/>
    <property type="match status" value="1"/>
</dbReference>
<dbReference type="SMART" id="SM00384">
    <property type="entry name" value="AT_hook"/>
    <property type="match status" value="2"/>
</dbReference>
<dbReference type="GO" id="GO:0006351">
    <property type="term" value="P:DNA-templated transcription"/>
    <property type="evidence" value="ECO:0007669"/>
    <property type="project" value="InterPro"/>
</dbReference>
<evidence type="ECO:0000313" key="5">
    <source>
        <dbReference type="Proteomes" id="UP001146120"/>
    </source>
</evidence>
<feature type="compositionally biased region" description="Basic and acidic residues" evidence="1">
    <location>
        <begin position="660"/>
        <end position="675"/>
    </location>
</feature>
<feature type="compositionally biased region" description="Basic and acidic residues" evidence="1">
    <location>
        <begin position="277"/>
        <end position="291"/>
    </location>
</feature>
<feature type="domain" description="TFIIS central" evidence="3">
    <location>
        <begin position="711"/>
        <end position="799"/>
    </location>
</feature>
<evidence type="ECO:0000256" key="1">
    <source>
        <dbReference type="SAM" id="MobiDB-lite"/>
    </source>
</evidence>
<accession>A0AAV2YU97</accession>
<evidence type="ECO:0000313" key="4">
    <source>
        <dbReference type="EMBL" id="DAZ98252.1"/>
    </source>
</evidence>
<gene>
    <name evidence="4" type="ORF">N0F65_008937</name>
</gene>
<dbReference type="SUPFAM" id="SSF46942">
    <property type="entry name" value="Elongation factor TFIIS domain 2"/>
    <property type="match status" value="1"/>
</dbReference>
<feature type="region of interest" description="Disordered" evidence="1">
    <location>
        <begin position="526"/>
        <end position="715"/>
    </location>
</feature>
<feature type="compositionally biased region" description="Basic and acidic residues" evidence="1">
    <location>
        <begin position="573"/>
        <end position="601"/>
    </location>
</feature>
<feature type="compositionally biased region" description="Basic and acidic residues" evidence="1">
    <location>
        <begin position="386"/>
        <end position="398"/>
    </location>
</feature>
<dbReference type="InterPro" id="IPR000313">
    <property type="entry name" value="PWWP_dom"/>
</dbReference>
<feature type="compositionally biased region" description="Low complexity" evidence="1">
    <location>
        <begin position="40"/>
        <end position="49"/>
    </location>
</feature>